<proteinExistence type="predicted"/>
<sequence length="270" mass="31081">MKAIRVKKRLQEMLYPLASMLARVNPSPVFLYGNQKSGTSAICALLAKATDCSMTLDMVRAIPKGDKLVLSLQAGSYQIERFVQDYKLEFSKELIKEPTLTLFYPKIKEYFPNSRSVYISRNPVQNIRSILNIYNLSGKDNSWKFKLNPPVNMSVSGRMILDSDWLFDSPSSGIIESLARRWNYCAEIYINHTSDFILFRYEDFKMDKLNSIHSLAAELKLPIVADISGHLHKQYQPKGSSDMNVLQFFGEENYQLIMDVTKPYRTRLGY</sequence>
<evidence type="ECO:0000313" key="2">
    <source>
        <dbReference type="Proteomes" id="UP000664654"/>
    </source>
</evidence>
<gene>
    <name evidence="1" type="ORF">J0A66_19980</name>
</gene>
<accession>A0A939IR23</accession>
<name>A0A939IR23_9ALTE</name>
<reference evidence="1" key="1">
    <citation type="submission" date="2021-03" db="EMBL/GenBank/DDBJ databases">
        <title>novel species isolated from a fishpond in China.</title>
        <authorList>
            <person name="Lu H."/>
            <person name="Cai Z."/>
        </authorList>
    </citation>
    <scope>NUCLEOTIDE SEQUENCE</scope>
    <source>
        <strain evidence="1">JCM 30855</strain>
    </source>
</reference>
<dbReference type="Gene3D" id="3.40.50.300">
    <property type="entry name" value="P-loop containing nucleotide triphosphate hydrolases"/>
    <property type="match status" value="1"/>
</dbReference>
<keyword evidence="2" id="KW-1185">Reference proteome</keyword>
<dbReference type="InterPro" id="IPR027417">
    <property type="entry name" value="P-loop_NTPase"/>
</dbReference>
<dbReference type="EMBL" id="JAFKCV010000019">
    <property type="protein sequence ID" value="MBN7827520.1"/>
    <property type="molecule type" value="Genomic_DNA"/>
</dbReference>
<dbReference type="RefSeq" id="WP_206575628.1">
    <property type="nucleotide sequence ID" value="NZ_JAFKCV010000019.1"/>
</dbReference>
<evidence type="ECO:0008006" key="3">
    <source>
        <dbReference type="Google" id="ProtNLM"/>
    </source>
</evidence>
<dbReference type="SUPFAM" id="SSF52540">
    <property type="entry name" value="P-loop containing nucleoside triphosphate hydrolases"/>
    <property type="match status" value="1"/>
</dbReference>
<protein>
    <recommendedName>
        <fullName evidence="3">Sulfotransferase domain-containing protein</fullName>
    </recommendedName>
</protein>
<organism evidence="1 2">
    <name type="scientific">Bowmanella dokdonensis</name>
    <dbReference type="NCBI Taxonomy" id="751969"/>
    <lineage>
        <taxon>Bacteria</taxon>
        <taxon>Pseudomonadati</taxon>
        <taxon>Pseudomonadota</taxon>
        <taxon>Gammaproteobacteria</taxon>
        <taxon>Alteromonadales</taxon>
        <taxon>Alteromonadaceae</taxon>
        <taxon>Bowmanella</taxon>
    </lineage>
</organism>
<evidence type="ECO:0000313" key="1">
    <source>
        <dbReference type="EMBL" id="MBN7827520.1"/>
    </source>
</evidence>
<comment type="caution">
    <text evidence="1">The sequence shown here is derived from an EMBL/GenBank/DDBJ whole genome shotgun (WGS) entry which is preliminary data.</text>
</comment>
<dbReference type="AlphaFoldDB" id="A0A939IR23"/>
<dbReference type="Proteomes" id="UP000664654">
    <property type="component" value="Unassembled WGS sequence"/>
</dbReference>